<evidence type="ECO:0000313" key="1">
    <source>
        <dbReference type="EMBL" id="RAJ17528.1"/>
    </source>
</evidence>
<evidence type="ECO:0000313" key="2">
    <source>
        <dbReference type="Proteomes" id="UP000248987"/>
    </source>
</evidence>
<reference evidence="1 2" key="1">
    <citation type="submission" date="2018-06" db="EMBL/GenBank/DDBJ databases">
        <title>Genomic Encyclopedia of Archaeal and Bacterial Type Strains, Phase II (KMG-II): from individual species to whole genera.</title>
        <authorList>
            <person name="Goeker M."/>
        </authorList>
    </citation>
    <scope>NUCLEOTIDE SEQUENCE [LARGE SCALE GENOMIC DNA]</scope>
    <source>
        <strain evidence="1 2">DSM 12408</strain>
    </source>
</reference>
<accession>A0A327RN30</accession>
<sequence>MAIGQNNEEYGVFETAILTPNPAQVSQFEKGIAAHNKKFHGDGPYGARVYWISNGPNTGSYAWVMGAFPWSAMDNRPTTENGHDADWDGSVMPYVTAGSGAQTYWKFNPEMSRFAKDFTIKNMLLNYYDVKRGKMKEAMQLVEKINKVYVEKLPNETYGIYTNEFGSTKEGRDLAVISFFDKSSWLGQDNGMDKKYDEVYGKGSWDQFLKDWYDVTEGGESELWNFRPDLSGISGDVKAAARE</sequence>
<comment type="caution">
    <text evidence="1">The sequence shown here is derived from an EMBL/GenBank/DDBJ whole genome shotgun (WGS) entry which is preliminary data.</text>
</comment>
<protein>
    <submittedName>
        <fullName evidence="1">Uncharacterized protein</fullName>
    </submittedName>
</protein>
<name>A0A327RN30_9FLAO</name>
<keyword evidence="2" id="KW-1185">Reference proteome</keyword>
<dbReference type="Proteomes" id="UP000248987">
    <property type="component" value="Unassembled WGS sequence"/>
</dbReference>
<organism evidence="1 2">
    <name type="scientific">Gelidibacter algens</name>
    <dbReference type="NCBI Taxonomy" id="49280"/>
    <lineage>
        <taxon>Bacteria</taxon>
        <taxon>Pseudomonadati</taxon>
        <taxon>Bacteroidota</taxon>
        <taxon>Flavobacteriia</taxon>
        <taxon>Flavobacteriales</taxon>
        <taxon>Flavobacteriaceae</taxon>
        <taxon>Gelidibacter</taxon>
    </lineage>
</organism>
<dbReference type="EMBL" id="QLLQ01000035">
    <property type="protein sequence ID" value="RAJ17528.1"/>
    <property type="molecule type" value="Genomic_DNA"/>
</dbReference>
<gene>
    <name evidence="1" type="ORF">LX77_03871</name>
</gene>
<dbReference type="AlphaFoldDB" id="A0A327RN30"/>
<proteinExistence type="predicted"/>